<dbReference type="Gene3D" id="3.90.1140.10">
    <property type="entry name" value="Cyclic phosphodiesterase"/>
    <property type="match status" value="1"/>
</dbReference>
<dbReference type="SUPFAM" id="SSF55144">
    <property type="entry name" value="LigT-like"/>
    <property type="match status" value="1"/>
</dbReference>
<dbReference type="InterPro" id="IPR009097">
    <property type="entry name" value="Cyclic_Pdiesterase"/>
</dbReference>
<keyword evidence="1" id="KW-0378">Hydrolase</keyword>
<dbReference type="Proteomes" id="UP001180825">
    <property type="component" value="Unassembled WGS sequence"/>
</dbReference>
<dbReference type="PANTHER" id="PTHR35561">
    <property type="entry name" value="RNA 2',3'-CYCLIC PHOSPHODIESTERASE"/>
    <property type="match status" value="1"/>
</dbReference>
<proteinExistence type="predicted"/>
<dbReference type="GO" id="GO:0016874">
    <property type="term" value="F:ligase activity"/>
    <property type="evidence" value="ECO:0007669"/>
    <property type="project" value="UniProtKB-KW"/>
</dbReference>
<name>A0ABU2A610_9BURK</name>
<gene>
    <name evidence="2" type="ORF">J2X21_001043</name>
</gene>
<evidence type="ECO:0000256" key="1">
    <source>
        <dbReference type="ARBA" id="ARBA00022801"/>
    </source>
</evidence>
<dbReference type="InterPro" id="IPR004175">
    <property type="entry name" value="RNA_CPDase"/>
</dbReference>
<keyword evidence="2" id="KW-0436">Ligase</keyword>
<comment type="caution">
    <text evidence="2">The sequence shown here is derived from an EMBL/GenBank/DDBJ whole genome shotgun (WGS) entry which is preliminary data.</text>
</comment>
<reference evidence="2 3" key="1">
    <citation type="submission" date="2023-07" db="EMBL/GenBank/DDBJ databases">
        <title>Sorghum-associated microbial communities from plants grown in Nebraska, USA.</title>
        <authorList>
            <person name="Schachtman D."/>
        </authorList>
    </citation>
    <scope>NUCLEOTIDE SEQUENCE [LARGE SCALE GENOMIC DNA]</scope>
    <source>
        <strain evidence="2 3">BE316</strain>
    </source>
</reference>
<dbReference type="EMBL" id="JAVDXV010000002">
    <property type="protein sequence ID" value="MDR7331917.1"/>
    <property type="molecule type" value="Genomic_DNA"/>
</dbReference>
<accession>A0ABU2A610</accession>
<dbReference type="RefSeq" id="WP_310325771.1">
    <property type="nucleotide sequence ID" value="NZ_JAVDXV010000002.1"/>
</dbReference>
<evidence type="ECO:0000313" key="3">
    <source>
        <dbReference type="Proteomes" id="UP001180825"/>
    </source>
</evidence>
<protein>
    <submittedName>
        <fullName evidence="2">2'-5' RNA ligase</fullName>
        <ecNumber evidence="2">6.5.1.-</ecNumber>
    </submittedName>
</protein>
<sequence length="181" mass="20561">MAGHKLFFALRPDEETARRIARVVTAEHEARGLLPRLRPHHIFHITLHYFGYFDGEPDAHVVAGASRAAAELVRPAFDLHFDRFASWGDHRARHHPFVLTGGQGLEAVRELRDALVERLKAHGFAAPDRDYEPHLTLRYDKHPAPTWALDLPGWLAAEFVLVKSVQGQTRHDVLRGWPLQG</sequence>
<organism evidence="2 3">
    <name type="scientific">Roseateles asaccharophilus</name>
    <dbReference type="NCBI Taxonomy" id="582607"/>
    <lineage>
        <taxon>Bacteria</taxon>
        <taxon>Pseudomonadati</taxon>
        <taxon>Pseudomonadota</taxon>
        <taxon>Betaproteobacteria</taxon>
        <taxon>Burkholderiales</taxon>
        <taxon>Sphaerotilaceae</taxon>
        <taxon>Roseateles</taxon>
    </lineage>
</organism>
<dbReference type="Pfam" id="PF13563">
    <property type="entry name" value="2_5_RNA_ligase2"/>
    <property type="match status" value="1"/>
</dbReference>
<dbReference type="EC" id="6.5.1.-" evidence="2"/>
<dbReference type="PANTHER" id="PTHR35561:SF1">
    <property type="entry name" value="RNA 2',3'-CYCLIC PHOSPHODIESTERASE"/>
    <property type="match status" value="1"/>
</dbReference>
<keyword evidence="3" id="KW-1185">Reference proteome</keyword>
<evidence type="ECO:0000313" key="2">
    <source>
        <dbReference type="EMBL" id="MDR7331917.1"/>
    </source>
</evidence>